<reference evidence="1 2" key="1">
    <citation type="submission" date="2024-01" db="EMBL/GenBank/DDBJ databases">
        <title>The genome of the rayed Mediterranean limpet Patella caerulea (Linnaeus, 1758).</title>
        <authorList>
            <person name="Anh-Thu Weber A."/>
            <person name="Halstead-Nussloch G."/>
        </authorList>
    </citation>
    <scope>NUCLEOTIDE SEQUENCE [LARGE SCALE GENOMIC DNA]</scope>
    <source>
        <strain evidence="1">AATW-2023a</strain>
        <tissue evidence="1">Whole specimen</tissue>
    </source>
</reference>
<evidence type="ECO:0000313" key="1">
    <source>
        <dbReference type="EMBL" id="KAK6192276.1"/>
    </source>
</evidence>
<proteinExistence type="predicted"/>
<dbReference type="PANTHER" id="PTHR31389:SF4">
    <property type="entry name" value="LD39211P"/>
    <property type="match status" value="1"/>
</dbReference>
<gene>
    <name evidence="1" type="ORF">SNE40_003774</name>
</gene>
<organism evidence="1 2">
    <name type="scientific">Patella caerulea</name>
    <name type="common">Rayed Mediterranean limpet</name>
    <dbReference type="NCBI Taxonomy" id="87958"/>
    <lineage>
        <taxon>Eukaryota</taxon>
        <taxon>Metazoa</taxon>
        <taxon>Spiralia</taxon>
        <taxon>Lophotrochozoa</taxon>
        <taxon>Mollusca</taxon>
        <taxon>Gastropoda</taxon>
        <taxon>Patellogastropoda</taxon>
        <taxon>Patelloidea</taxon>
        <taxon>Patellidae</taxon>
        <taxon>Patella</taxon>
    </lineage>
</organism>
<accession>A0AAN8QFP1</accession>
<dbReference type="EMBL" id="JAZGQO010000002">
    <property type="protein sequence ID" value="KAK6192276.1"/>
    <property type="molecule type" value="Genomic_DNA"/>
</dbReference>
<comment type="caution">
    <text evidence="1">The sequence shown here is derived from an EMBL/GenBank/DDBJ whole genome shotgun (WGS) entry which is preliminary data.</text>
</comment>
<dbReference type="Pfam" id="PF07801">
    <property type="entry name" value="DUF1647"/>
    <property type="match status" value="1"/>
</dbReference>
<sequence length="299" mass="34711">MKRLLNMKTTKDVEDILYGLGYPKRTTTSGDVYIPDLPDPKVHIPDIPDIPVIVAGASSDHFKELQALMHNIDTVIRPVYPHIKVILFDIGFTERERQAIIQYGKCELRKFNFTKYPDHIKYLHTCSWKPIIIQEVLNQHGFTMYMDTSIRLKTGNLTRAFNQVKRSGISAIYTPFYNNFLPNHTFSKTFEYFNTKPCLFHGLHELQAGFNIVVKNNLYAYTIMRSWLTCCLQRNCVMPKGAEGRTPCSGFKRYHMCHRNDQSALSIAVYMTNHNTVGSLGIPNELFSIKRRQEMEYFH</sequence>
<name>A0AAN8QFP1_PATCE</name>
<protein>
    <submittedName>
        <fullName evidence="1">Uncharacterized protein</fullName>
    </submittedName>
</protein>
<dbReference type="InterPro" id="IPR012444">
    <property type="entry name" value="DUF1647"/>
</dbReference>
<evidence type="ECO:0000313" key="2">
    <source>
        <dbReference type="Proteomes" id="UP001347796"/>
    </source>
</evidence>
<keyword evidence="2" id="KW-1185">Reference proteome</keyword>
<dbReference type="PANTHER" id="PTHR31389">
    <property type="entry name" value="LD39211P"/>
    <property type="match status" value="1"/>
</dbReference>
<dbReference type="AlphaFoldDB" id="A0AAN8QFP1"/>
<dbReference type="Proteomes" id="UP001347796">
    <property type="component" value="Unassembled WGS sequence"/>
</dbReference>